<dbReference type="Proteomes" id="UP001151760">
    <property type="component" value="Unassembled WGS sequence"/>
</dbReference>
<gene>
    <name evidence="2" type="ORF">Tco_0770075</name>
</gene>
<protein>
    <submittedName>
        <fullName evidence="2">Uncharacterized protein</fullName>
    </submittedName>
</protein>
<evidence type="ECO:0000313" key="2">
    <source>
        <dbReference type="EMBL" id="GJS87439.1"/>
    </source>
</evidence>
<proteinExistence type="predicted"/>
<feature type="region of interest" description="Disordered" evidence="1">
    <location>
        <begin position="80"/>
        <end position="99"/>
    </location>
</feature>
<keyword evidence="3" id="KW-1185">Reference proteome</keyword>
<feature type="region of interest" description="Disordered" evidence="1">
    <location>
        <begin position="175"/>
        <end position="211"/>
    </location>
</feature>
<name>A0ABQ4ZB65_9ASTR</name>
<reference evidence="2" key="1">
    <citation type="journal article" date="2022" name="Int. J. Mol. Sci.">
        <title>Draft Genome of Tanacetum Coccineum: Genomic Comparison of Closely Related Tanacetum-Family Plants.</title>
        <authorList>
            <person name="Yamashiro T."/>
            <person name="Shiraishi A."/>
            <person name="Nakayama K."/>
            <person name="Satake H."/>
        </authorList>
    </citation>
    <scope>NUCLEOTIDE SEQUENCE</scope>
</reference>
<reference evidence="2" key="2">
    <citation type="submission" date="2022-01" db="EMBL/GenBank/DDBJ databases">
        <authorList>
            <person name="Yamashiro T."/>
            <person name="Shiraishi A."/>
            <person name="Satake H."/>
            <person name="Nakayama K."/>
        </authorList>
    </citation>
    <scope>NUCLEOTIDE SEQUENCE</scope>
</reference>
<organism evidence="2 3">
    <name type="scientific">Tanacetum coccineum</name>
    <dbReference type="NCBI Taxonomy" id="301880"/>
    <lineage>
        <taxon>Eukaryota</taxon>
        <taxon>Viridiplantae</taxon>
        <taxon>Streptophyta</taxon>
        <taxon>Embryophyta</taxon>
        <taxon>Tracheophyta</taxon>
        <taxon>Spermatophyta</taxon>
        <taxon>Magnoliopsida</taxon>
        <taxon>eudicotyledons</taxon>
        <taxon>Gunneridae</taxon>
        <taxon>Pentapetalae</taxon>
        <taxon>asterids</taxon>
        <taxon>campanulids</taxon>
        <taxon>Asterales</taxon>
        <taxon>Asteraceae</taxon>
        <taxon>Asteroideae</taxon>
        <taxon>Anthemideae</taxon>
        <taxon>Anthemidinae</taxon>
        <taxon>Tanacetum</taxon>
    </lineage>
</organism>
<sequence>MNYDSNFCYNPQEKEAAELEAKRKSQECLNIEEKSIPQASIRSRKSRIDPTLRNFTISTKRIPFSTVKTVNSLKMGDKHLDTQKGSLESSVKDPIPIPSESDVISDGDCDDDYQKRFDLKVQQLWMPSIYDENNKIRECYIIRPSAITPDLPIPDSLIMEDEHLDTIPVTESANTIKSSVEDLVPTPSESADLSDGESECDVPINDDSPESHFTTFSNPLFDSNDDFSSDDESLSEEEIQKDEFKYFSNPLYDLDDEIITNEKILPNQKDLDIVIPIPPGIDERCFNAESDLLESLLNRDSPIDSTKIDFIFDEFSLPRPPKIPSSQSFSQIPMEEIDLFLDNSIPSGIDNDDDSEGDILPLEELLDNVLSPLPESDDFTVDVEPVAAMMNDFDVLNNDEPFDPGGGENVVFLNVEEDDSFTFTIRTFLPFVTYPEASPLSCSTGSEDTIFDPGFLKIMKTRACFQSSNHPVFDLLLIMEILNPDHVKGLETEQKRELSGSIGSSLIVTQSQDEVHAKPEDIQDLLPKLLEDLKIISEELAEFINSPSWNRLIFYDDDDDDTIPEKESDEFIKSSVEDLVPIPRRREQELVLISKLAELTLLISPLSDANKDECFDPGGDEIDAFFKILIFLQEIENDFHELERRHYLS</sequence>
<evidence type="ECO:0000313" key="3">
    <source>
        <dbReference type="Proteomes" id="UP001151760"/>
    </source>
</evidence>
<dbReference type="EMBL" id="BQNB010011198">
    <property type="protein sequence ID" value="GJS87439.1"/>
    <property type="molecule type" value="Genomic_DNA"/>
</dbReference>
<evidence type="ECO:0000256" key="1">
    <source>
        <dbReference type="SAM" id="MobiDB-lite"/>
    </source>
</evidence>
<comment type="caution">
    <text evidence="2">The sequence shown here is derived from an EMBL/GenBank/DDBJ whole genome shotgun (WGS) entry which is preliminary data.</text>
</comment>
<accession>A0ABQ4ZB65</accession>